<proteinExistence type="predicted"/>
<dbReference type="PANTHER" id="PTHR34512:SF30">
    <property type="entry name" value="OUTER MEMBRANE PROTEIN ASSEMBLY FACTOR BAMB"/>
    <property type="match status" value="1"/>
</dbReference>
<dbReference type="InterPro" id="IPR018391">
    <property type="entry name" value="PQQ_b-propeller_rpt"/>
</dbReference>
<dbReference type="SMART" id="SM00564">
    <property type="entry name" value="PQQ"/>
    <property type="match status" value="8"/>
</dbReference>
<gene>
    <name evidence="2" type="ORF">EDB95_0935</name>
</gene>
<dbReference type="Pfam" id="PF13360">
    <property type="entry name" value="PQQ_2"/>
    <property type="match status" value="2"/>
</dbReference>
<dbReference type="InterPro" id="IPR002909">
    <property type="entry name" value="IPT_dom"/>
</dbReference>
<evidence type="ECO:0000313" key="2">
    <source>
        <dbReference type="EMBL" id="TDW99919.1"/>
    </source>
</evidence>
<name>A0A4R8DP83_9BACT</name>
<dbReference type="EMBL" id="SODV01000001">
    <property type="protein sequence ID" value="TDW99919.1"/>
    <property type="molecule type" value="Genomic_DNA"/>
</dbReference>
<keyword evidence="3" id="KW-1185">Reference proteome</keyword>
<dbReference type="InterPro" id="IPR014756">
    <property type="entry name" value="Ig_E-set"/>
</dbReference>
<accession>A0A4R8DP83</accession>
<evidence type="ECO:0000313" key="3">
    <source>
        <dbReference type="Proteomes" id="UP000294498"/>
    </source>
</evidence>
<protein>
    <submittedName>
        <fullName evidence="2">Outer membrane protein assembly factor BamB</fullName>
    </submittedName>
</protein>
<dbReference type="RefSeq" id="WP_162852480.1">
    <property type="nucleotide sequence ID" value="NZ_SODV01000001.1"/>
</dbReference>
<sequence length="526" mass="54836">MKKYIAILACLPLIQCKKKDAPKPWYPAGTPSITAVQFSDYCDGIITITGTNFDSVPSGVSVTLGSLTGQILSATQTKLVVKIPAATFAGTLNVVSEHIQLYWPDSLYKEPTVIDSISPSVAGTGTMVTINGQFFNPVAAEDTVYFNHIPATILSATARKIVVRVPAGVTTGHVAVQSGCKSAVAQTSFTNSNKGTIYISDNDGYFYALDVTSGAPKWTIPLNGANSPAFANGVLYVACGGNDSILVALDPNTGVTLWTFTSAPWEGTPTIYQGVVYMGAINANFYAIDAATGQQKWVYNAGLVVNAWGNASVYNGSVYTSRSSSSVYSLDLSTGALNWRRDNIYAGTPVAANGLVYVSGYDSAGEISELYALNAADGTVAWVNPITELNGTPTVSNGVVYVGSFQHFYAFNATTGAQIWSVPIGSLGTVPQVVDNSIYLASSGVVLSLNAANGQQNWLTSLVSNTFAQGGLVVAHGIIYVGGNDGNVYAVDASTGKVIWASGIGGVIASTPCVVDSAGVVFQAQQ</sequence>
<feature type="domain" description="IPT/TIG" evidence="1">
    <location>
        <begin position="111"/>
        <end position="192"/>
    </location>
</feature>
<dbReference type="Gene3D" id="2.40.128.630">
    <property type="match status" value="2"/>
</dbReference>
<dbReference type="InterPro" id="IPR002372">
    <property type="entry name" value="PQQ_rpt_dom"/>
</dbReference>
<reference evidence="2 3" key="1">
    <citation type="submission" date="2019-03" db="EMBL/GenBank/DDBJ databases">
        <title>Genomic Encyclopedia of Type Strains, Phase IV (KMG-IV): sequencing the most valuable type-strain genomes for metagenomic binning, comparative biology and taxonomic classification.</title>
        <authorList>
            <person name="Goeker M."/>
        </authorList>
    </citation>
    <scope>NUCLEOTIDE SEQUENCE [LARGE SCALE GENOMIC DNA]</scope>
    <source>
        <strain evidence="2 3">DSM 100059</strain>
    </source>
</reference>
<dbReference type="CDD" id="cd00603">
    <property type="entry name" value="IPT_PCSR"/>
    <property type="match status" value="2"/>
</dbReference>
<dbReference type="SMART" id="SM00429">
    <property type="entry name" value="IPT"/>
    <property type="match status" value="2"/>
</dbReference>
<comment type="caution">
    <text evidence="2">The sequence shown here is derived from an EMBL/GenBank/DDBJ whole genome shotgun (WGS) entry which is preliminary data.</text>
</comment>
<organism evidence="2 3">
    <name type="scientific">Dinghuibacter silviterrae</name>
    <dbReference type="NCBI Taxonomy" id="1539049"/>
    <lineage>
        <taxon>Bacteria</taxon>
        <taxon>Pseudomonadati</taxon>
        <taxon>Bacteroidota</taxon>
        <taxon>Chitinophagia</taxon>
        <taxon>Chitinophagales</taxon>
        <taxon>Chitinophagaceae</taxon>
        <taxon>Dinghuibacter</taxon>
    </lineage>
</organism>
<dbReference type="PANTHER" id="PTHR34512">
    <property type="entry name" value="CELL SURFACE PROTEIN"/>
    <property type="match status" value="1"/>
</dbReference>
<dbReference type="InterPro" id="IPR013783">
    <property type="entry name" value="Ig-like_fold"/>
</dbReference>
<dbReference type="Pfam" id="PF01833">
    <property type="entry name" value="TIG"/>
    <property type="match status" value="2"/>
</dbReference>
<dbReference type="InterPro" id="IPR011047">
    <property type="entry name" value="Quinoprotein_ADH-like_sf"/>
</dbReference>
<dbReference type="Proteomes" id="UP000294498">
    <property type="component" value="Unassembled WGS sequence"/>
</dbReference>
<dbReference type="SUPFAM" id="SSF50998">
    <property type="entry name" value="Quinoprotein alcohol dehydrogenase-like"/>
    <property type="match status" value="2"/>
</dbReference>
<evidence type="ECO:0000259" key="1">
    <source>
        <dbReference type="SMART" id="SM00429"/>
    </source>
</evidence>
<dbReference type="SUPFAM" id="SSF81296">
    <property type="entry name" value="E set domains"/>
    <property type="match status" value="1"/>
</dbReference>
<dbReference type="Gene3D" id="2.40.10.480">
    <property type="match status" value="2"/>
</dbReference>
<dbReference type="Gene3D" id="2.60.40.10">
    <property type="entry name" value="Immunoglobulins"/>
    <property type="match status" value="2"/>
</dbReference>
<dbReference type="AlphaFoldDB" id="A0A4R8DP83"/>
<feature type="domain" description="IPT/TIG" evidence="1">
    <location>
        <begin position="30"/>
        <end position="110"/>
    </location>
</feature>